<dbReference type="AlphaFoldDB" id="A0A6I9QHW7"/>
<evidence type="ECO:0000313" key="10">
    <source>
        <dbReference type="Proteomes" id="UP000504607"/>
    </source>
</evidence>
<evidence type="ECO:0000256" key="4">
    <source>
        <dbReference type="ARBA" id="ARBA00023015"/>
    </source>
</evidence>
<dbReference type="InterPro" id="IPR045843">
    <property type="entry name" value="IND-like"/>
</dbReference>
<evidence type="ECO:0000256" key="2">
    <source>
        <dbReference type="ARBA" id="ARBA00005510"/>
    </source>
</evidence>
<comment type="subcellular location">
    <subcellularLocation>
        <location evidence="1">Nucleus</location>
    </subcellularLocation>
</comment>
<evidence type="ECO:0000259" key="9">
    <source>
        <dbReference type="PROSITE" id="PS50888"/>
    </source>
</evidence>
<evidence type="ECO:0000256" key="1">
    <source>
        <dbReference type="ARBA" id="ARBA00004123"/>
    </source>
</evidence>
<comment type="similarity">
    <text evidence="2">Belongs to the bHLH protein family.</text>
</comment>
<protein>
    <submittedName>
        <fullName evidence="11">Transcription factor bHLH112 isoform X1</fullName>
    </submittedName>
</protein>
<dbReference type="PROSITE" id="PS50888">
    <property type="entry name" value="BHLH"/>
    <property type="match status" value="1"/>
</dbReference>
<keyword evidence="5" id="KW-0238">DNA-binding</keyword>
<dbReference type="InterPro" id="IPR045239">
    <property type="entry name" value="bHLH95_bHLH"/>
</dbReference>
<keyword evidence="6" id="KW-0804">Transcription</keyword>
<dbReference type="PANTHER" id="PTHR16223:SF238">
    <property type="entry name" value="TRANSCRIPTION FACTOR BHLH114"/>
    <property type="match status" value="1"/>
</dbReference>
<dbReference type="GO" id="GO:0000981">
    <property type="term" value="F:DNA-binding transcription factor activity, RNA polymerase II-specific"/>
    <property type="evidence" value="ECO:0007669"/>
    <property type="project" value="TreeGrafter"/>
</dbReference>
<dbReference type="GO" id="GO:0046983">
    <property type="term" value="F:protein dimerization activity"/>
    <property type="evidence" value="ECO:0007669"/>
    <property type="project" value="InterPro"/>
</dbReference>
<dbReference type="Gene3D" id="4.10.280.10">
    <property type="entry name" value="Helix-loop-helix DNA-binding domain"/>
    <property type="match status" value="1"/>
</dbReference>
<dbReference type="OrthoDB" id="673975at2759"/>
<gene>
    <name evidence="11" type="primary">LOC105035841</name>
</gene>
<keyword evidence="4" id="KW-0805">Transcription regulation</keyword>
<keyword evidence="10" id="KW-1185">Reference proteome</keyword>
<comment type="subunit">
    <text evidence="3">Homodimer.</text>
</comment>
<evidence type="ECO:0000256" key="6">
    <source>
        <dbReference type="ARBA" id="ARBA00023163"/>
    </source>
</evidence>
<dbReference type="CDD" id="cd11393">
    <property type="entry name" value="bHLH_AtbHLH_like"/>
    <property type="match status" value="1"/>
</dbReference>
<evidence type="ECO:0000256" key="5">
    <source>
        <dbReference type="ARBA" id="ARBA00023125"/>
    </source>
</evidence>
<dbReference type="FunFam" id="4.10.280.10:FF:000032">
    <property type="entry name" value="Transcription factor bHLH123 family"/>
    <property type="match status" value="1"/>
</dbReference>
<organism evidence="10 11">
    <name type="scientific">Elaeis guineensis var. tenera</name>
    <name type="common">Oil palm</name>
    <dbReference type="NCBI Taxonomy" id="51953"/>
    <lineage>
        <taxon>Eukaryota</taxon>
        <taxon>Viridiplantae</taxon>
        <taxon>Streptophyta</taxon>
        <taxon>Embryophyta</taxon>
        <taxon>Tracheophyta</taxon>
        <taxon>Spermatophyta</taxon>
        <taxon>Magnoliopsida</taxon>
        <taxon>Liliopsida</taxon>
        <taxon>Arecaceae</taxon>
        <taxon>Arecoideae</taxon>
        <taxon>Cocoseae</taxon>
        <taxon>Elaeidinae</taxon>
        <taxon>Elaeis</taxon>
    </lineage>
</organism>
<dbReference type="PANTHER" id="PTHR16223">
    <property type="entry name" value="TRANSCRIPTION FACTOR BHLH83-RELATED"/>
    <property type="match status" value="1"/>
</dbReference>
<dbReference type="InParanoid" id="A0A6I9QHW7"/>
<dbReference type="SUPFAM" id="SSF47459">
    <property type="entry name" value="HLH, helix-loop-helix DNA-binding domain"/>
    <property type="match status" value="1"/>
</dbReference>
<dbReference type="Proteomes" id="UP000504607">
    <property type="component" value="Unplaced"/>
</dbReference>
<reference evidence="11" key="1">
    <citation type="submission" date="2025-08" db="UniProtKB">
        <authorList>
            <consortium name="RefSeq"/>
        </authorList>
    </citation>
    <scope>IDENTIFICATION</scope>
</reference>
<evidence type="ECO:0000313" key="11">
    <source>
        <dbReference type="RefSeq" id="XP_010909853.1"/>
    </source>
</evidence>
<sequence length="452" mass="49235">MAEEFQTGICSSGSWWSTARTGSFDGPMLSTSVSCSTEFTGIGGSFNWPVAADAVEAESRSSDESPGSVSINSSITFQDTHKPQASDPLVADPLMDSTLQIPGFGLSSPSINWHQPFFTTAGRAETNLHALLQEDMNSRPNHPQEPVIESNQTHMNVESSSFNLLKDLNQGLIQDQHHFSSGVNGYPFFPTSFGLPPTLLQGLFEPELKPQQSFSNQQMNSSLSYQGGLNESLQSQAAKLPQFNMALPLKQQFHFTNSTPFWNPSATATNETTSSLYSSTPTQIAPHAFKGKTNCNNLPVKSNSEGAGVSSSNAIKKSSTEQAFKKPRIETPSPLPTFKVRKEKLGDRVTALQQLVSPFGKTDTASVLHEAIEYIKFLHEQVGVLSAPYWKNGHQSQHSQNLDKTKDGEGPKLDLKSRGLCLVPMSSTFAVASETPVDFWTPTFGGTYRCKV</sequence>
<keyword evidence="7" id="KW-0539">Nucleus</keyword>
<proteinExistence type="inferred from homology"/>
<evidence type="ECO:0000256" key="3">
    <source>
        <dbReference type="ARBA" id="ARBA00011738"/>
    </source>
</evidence>
<dbReference type="InterPro" id="IPR036638">
    <property type="entry name" value="HLH_DNA-bd_sf"/>
</dbReference>
<dbReference type="InterPro" id="IPR011598">
    <property type="entry name" value="bHLH_dom"/>
</dbReference>
<dbReference type="GO" id="GO:0005634">
    <property type="term" value="C:nucleus"/>
    <property type="evidence" value="ECO:0007669"/>
    <property type="project" value="UniProtKB-SubCell"/>
</dbReference>
<accession>A0A6I9QHW7</accession>
<evidence type="ECO:0000256" key="7">
    <source>
        <dbReference type="ARBA" id="ARBA00023242"/>
    </source>
</evidence>
<name>A0A6I9QHW7_ELAGV</name>
<dbReference type="GeneID" id="105035841"/>
<dbReference type="GO" id="GO:0000978">
    <property type="term" value="F:RNA polymerase II cis-regulatory region sequence-specific DNA binding"/>
    <property type="evidence" value="ECO:0007669"/>
    <property type="project" value="TreeGrafter"/>
</dbReference>
<feature type="region of interest" description="Disordered" evidence="8">
    <location>
        <begin position="302"/>
        <end position="335"/>
    </location>
</feature>
<feature type="compositionally biased region" description="Polar residues" evidence="8">
    <location>
        <begin position="302"/>
        <end position="322"/>
    </location>
</feature>
<dbReference type="KEGG" id="egu:105035841"/>
<dbReference type="RefSeq" id="XP_010909853.1">
    <property type="nucleotide sequence ID" value="XM_010911551.2"/>
</dbReference>
<dbReference type="FunCoup" id="A0A6I9QHW7">
    <property type="interactions" value="1908"/>
</dbReference>
<feature type="domain" description="BHLH" evidence="9">
    <location>
        <begin position="329"/>
        <end position="378"/>
    </location>
</feature>
<evidence type="ECO:0000256" key="8">
    <source>
        <dbReference type="SAM" id="MobiDB-lite"/>
    </source>
</evidence>